<protein>
    <submittedName>
        <fullName evidence="2">Uncharacterized protein</fullName>
    </submittedName>
</protein>
<dbReference type="Proteomes" id="UP000054988">
    <property type="component" value="Unassembled WGS sequence"/>
</dbReference>
<dbReference type="AlphaFoldDB" id="A0A0W0GCZ7"/>
<reference evidence="2 3" key="1">
    <citation type="submission" date="2015-12" db="EMBL/GenBank/DDBJ databases">
        <title>Draft genome sequence of Moniliophthora roreri, the causal agent of frosty pod rot of cacao.</title>
        <authorList>
            <person name="Aime M.C."/>
            <person name="Diaz-Valderrama J.R."/>
            <person name="Kijpornyongpan T."/>
            <person name="Phillips-Mora W."/>
        </authorList>
    </citation>
    <scope>NUCLEOTIDE SEQUENCE [LARGE SCALE GENOMIC DNA]</scope>
    <source>
        <strain evidence="2 3">MCA 2952</strain>
    </source>
</reference>
<evidence type="ECO:0000256" key="1">
    <source>
        <dbReference type="SAM" id="MobiDB-lite"/>
    </source>
</evidence>
<proteinExistence type="predicted"/>
<sequence length="63" mass="7002">MGQTEEVFEALNVLCAAWQTTVLLTVQITTVQDCNNKRSHQALQQNHSIGDQAAFENPRDDTA</sequence>
<accession>A0A0W0GCZ7</accession>
<evidence type="ECO:0000313" key="2">
    <source>
        <dbReference type="EMBL" id="KTB46402.1"/>
    </source>
</evidence>
<evidence type="ECO:0000313" key="3">
    <source>
        <dbReference type="Proteomes" id="UP000054988"/>
    </source>
</evidence>
<organism evidence="2 3">
    <name type="scientific">Moniliophthora roreri</name>
    <name type="common">Frosty pod rot fungus</name>
    <name type="synonym">Monilia roreri</name>
    <dbReference type="NCBI Taxonomy" id="221103"/>
    <lineage>
        <taxon>Eukaryota</taxon>
        <taxon>Fungi</taxon>
        <taxon>Dikarya</taxon>
        <taxon>Basidiomycota</taxon>
        <taxon>Agaricomycotina</taxon>
        <taxon>Agaricomycetes</taxon>
        <taxon>Agaricomycetidae</taxon>
        <taxon>Agaricales</taxon>
        <taxon>Marasmiineae</taxon>
        <taxon>Marasmiaceae</taxon>
        <taxon>Moniliophthora</taxon>
    </lineage>
</organism>
<comment type="caution">
    <text evidence="2">The sequence shown here is derived from an EMBL/GenBank/DDBJ whole genome shotgun (WGS) entry which is preliminary data.</text>
</comment>
<name>A0A0W0GCZ7_MONRR</name>
<feature type="region of interest" description="Disordered" evidence="1">
    <location>
        <begin position="42"/>
        <end position="63"/>
    </location>
</feature>
<dbReference type="EMBL" id="LATX01000370">
    <property type="protein sequence ID" value="KTB46402.1"/>
    <property type="molecule type" value="Genomic_DNA"/>
</dbReference>
<gene>
    <name evidence="2" type="ORF">WG66_1021</name>
</gene>